<feature type="non-terminal residue" evidence="1">
    <location>
        <position position="36"/>
    </location>
</feature>
<organism evidence="1">
    <name type="scientific">marine metagenome</name>
    <dbReference type="NCBI Taxonomy" id="408172"/>
    <lineage>
        <taxon>unclassified sequences</taxon>
        <taxon>metagenomes</taxon>
        <taxon>ecological metagenomes</taxon>
    </lineage>
</organism>
<reference evidence="1" key="1">
    <citation type="submission" date="2018-05" db="EMBL/GenBank/DDBJ databases">
        <authorList>
            <person name="Lanie J.A."/>
            <person name="Ng W.-L."/>
            <person name="Kazmierczak K.M."/>
            <person name="Andrzejewski T.M."/>
            <person name="Davidsen T.M."/>
            <person name="Wayne K.J."/>
            <person name="Tettelin H."/>
            <person name="Glass J.I."/>
            <person name="Rusch D."/>
            <person name="Podicherti R."/>
            <person name="Tsui H.-C.T."/>
            <person name="Winkler M.E."/>
        </authorList>
    </citation>
    <scope>NUCLEOTIDE SEQUENCE</scope>
</reference>
<evidence type="ECO:0000313" key="1">
    <source>
        <dbReference type="EMBL" id="SVB55196.1"/>
    </source>
</evidence>
<dbReference type="EMBL" id="UINC01046772">
    <property type="protein sequence ID" value="SVB55196.1"/>
    <property type="molecule type" value="Genomic_DNA"/>
</dbReference>
<sequence>MNRGKPRHKYILCDRCNAITWARKDMVGASNSTNNA</sequence>
<name>A0A382EWQ7_9ZZZZ</name>
<gene>
    <name evidence="1" type="ORF">METZ01_LOCUS208050</name>
</gene>
<protein>
    <submittedName>
        <fullName evidence="1">Uncharacterized protein</fullName>
    </submittedName>
</protein>
<proteinExistence type="predicted"/>
<dbReference type="AlphaFoldDB" id="A0A382EWQ7"/>
<accession>A0A382EWQ7</accession>